<dbReference type="InterPro" id="IPR010208">
    <property type="entry name" value="Ion_transpt_RnfC/RsxC"/>
</dbReference>
<dbReference type="InterPro" id="IPR009051">
    <property type="entry name" value="Helical_ferredxn"/>
</dbReference>
<dbReference type="GO" id="GO:0051539">
    <property type="term" value="F:4 iron, 4 sulfur cluster binding"/>
    <property type="evidence" value="ECO:0007669"/>
    <property type="project" value="UniProtKB-KW"/>
</dbReference>
<evidence type="ECO:0000259" key="8">
    <source>
        <dbReference type="PROSITE" id="PS51379"/>
    </source>
</evidence>
<dbReference type="HOGENOM" id="CLU_010808_0_0_9"/>
<feature type="domain" description="4Fe-4S ferredoxin-type" evidence="8">
    <location>
        <begin position="299"/>
        <end position="330"/>
    </location>
</feature>
<organism evidence="9">
    <name type="scientific">Listeria seeligeri FSL N1-067</name>
    <dbReference type="NCBI Taxonomy" id="702453"/>
    <lineage>
        <taxon>Bacteria</taxon>
        <taxon>Bacillati</taxon>
        <taxon>Bacillota</taxon>
        <taxon>Bacilli</taxon>
        <taxon>Bacillales</taxon>
        <taxon>Listeriaceae</taxon>
        <taxon>Listeria</taxon>
    </lineage>
</organism>
<dbReference type="Gene3D" id="3.40.50.11540">
    <property type="entry name" value="NADH-ubiquinone oxidoreductase 51kDa subunit"/>
    <property type="match status" value="1"/>
</dbReference>
<dbReference type="PATRIC" id="fig|702453.3.peg.1065"/>
<dbReference type="Pfam" id="PF13375">
    <property type="entry name" value="RnfC_N"/>
    <property type="match status" value="1"/>
</dbReference>
<dbReference type="GO" id="GO:0046872">
    <property type="term" value="F:metal ion binding"/>
    <property type="evidence" value="ECO:0007669"/>
    <property type="project" value="UniProtKB-KW"/>
</dbReference>
<dbReference type="InterPro" id="IPR011538">
    <property type="entry name" value="Nuo51_FMN-bd"/>
</dbReference>
<dbReference type="GO" id="GO:0016020">
    <property type="term" value="C:membrane"/>
    <property type="evidence" value="ECO:0007669"/>
    <property type="project" value="InterPro"/>
</dbReference>
<keyword evidence="6" id="KW-0408">Iron</keyword>
<dbReference type="InterPro" id="IPR026902">
    <property type="entry name" value="RnfC_N"/>
</dbReference>
<dbReference type="InterPro" id="IPR017054">
    <property type="entry name" value="PduS"/>
</dbReference>
<name>E3ZPD6_LISSE</name>
<evidence type="ECO:0000256" key="5">
    <source>
        <dbReference type="ARBA" id="ARBA00022982"/>
    </source>
</evidence>
<dbReference type="Pfam" id="PF01512">
    <property type="entry name" value="Complex1_51K"/>
    <property type="match status" value="1"/>
</dbReference>
<dbReference type="SUPFAM" id="SSF142984">
    <property type="entry name" value="Nqo1 middle domain-like"/>
    <property type="match status" value="1"/>
</dbReference>
<dbReference type="PROSITE" id="PS00198">
    <property type="entry name" value="4FE4S_FER_1"/>
    <property type="match status" value="1"/>
</dbReference>
<keyword evidence="4" id="KW-0677">Repeat</keyword>
<keyword evidence="3" id="KW-0479">Metal-binding</keyword>
<sequence>MLSQMSILEKIKDAGVVGCGGAGFPTHAKFSGEVEYLIINAAECEPLLKTDHFVMRNHAVETIKAIEMVKSQVGAEFAVVATKRYYTEEIAALRAAIQELDSSVTIHEMDNVYPTGDEQVMVFEVTGRVVPPSGIPLMVGCIVSNVSTMWNVFHAIDDDAPVIRKQLTVTGAVGEPKLLDVPVGTPFEVCLAAAGGTNLSEYLFLDGGPMMGKLNNQSTISEKVVTKTTSGLIVTEDTGYLHKLHYQTVEQIFNETKSACIQCTLCTDLCPRKQLGHDIHPHKVMRHFAVAEDISAIKDDPIWEEAMICCECGICEVIACPMGLSPRQVNIHVKKELLKQGIRYQTDKKEFTPDPMREYKAIAPKNILIKMGLQQYADIHLEKMHYLEVDEVFIPMKMHIGAPSIPVVSEGDLVKKGDLIAKIPDTALGANIHASIDGQIIRITEDKVHIKKVMS</sequence>
<accession>E3ZPD6</accession>
<keyword evidence="2" id="KW-0004">4Fe-4S</keyword>
<dbReference type="PANTHER" id="PTHR43034:SF2">
    <property type="entry name" value="ION-TRANSLOCATING OXIDOREDUCTASE COMPLEX SUBUNIT C"/>
    <property type="match status" value="1"/>
</dbReference>
<evidence type="ECO:0000313" key="9">
    <source>
        <dbReference type="EMBL" id="EFS00506.1"/>
    </source>
</evidence>
<feature type="domain" description="4Fe-4S ferredoxin-type" evidence="8">
    <location>
        <begin position="249"/>
        <end position="280"/>
    </location>
</feature>
<dbReference type="PIRSF" id="PIRSF036408">
    <property type="entry name" value="PduS_prd"/>
    <property type="match status" value="1"/>
</dbReference>
<keyword evidence="7" id="KW-0411">Iron-sulfur</keyword>
<dbReference type="Pfam" id="PF13534">
    <property type="entry name" value="Fer4_17"/>
    <property type="match status" value="1"/>
</dbReference>
<dbReference type="PROSITE" id="PS51379">
    <property type="entry name" value="4FE4S_FER_2"/>
    <property type="match status" value="2"/>
</dbReference>
<reference evidence="9" key="1">
    <citation type="journal article" date="2010" name="Microbiol. Resour. Announc.">
        <title>Comparative genomics of the bacterial genus Listeria: Genome evolution is characterized by limited gene acquisition and limited gene loss.</title>
        <authorList>
            <person name="den Bakker H.C."/>
            <person name="Cummings C.A."/>
            <person name="Ferreira V."/>
            <person name="Vatta P."/>
            <person name="Orsi R.H."/>
            <person name="Degoricija L."/>
            <person name="Barker M."/>
            <person name="Petrauskene O."/>
            <person name="Furtado M.R."/>
            <person name="Wiedmann M."/>
        </authorList>
    </citation>
    <scope>NUCLEOTIDE SEQUENCE [LARGE SCALE GENOMIC DNA]</scope>
    <source>
        <strain evidence="9">FSL N1-067</strain>
    </source>
</reference>
<dbReference type="SUPFAM" id="SSF46548">
    <property type="entry name" value="alpha-helical ferredoxin"/>
    <property type="match status" value="1"/>
</dbReference>
<dbReference type="InterPro" id="IPR017900">
    <property type="entry name" value="4Fe4S_Fe_S_CS"/>
</dbReference>
<evidence type="ECO:0000256" key="7">
    <source>
        <dbReference type="ARBA" id="ARBA00023014"/>
    </source>
</evidence>
<evidence type="ECO:0000256" key="4">
    <source>
        <dbReference type="ARBA" id="ARBA00022737"/>
    </source>
</evidence>
<dbReference type="InterPro" id="IPR037225">
    <property type="entry name" value="Nuo51_FMN-bd_sf"/>
</dbReference>
<dbReference type="Gene3D" id="1.10.1060.10">
    <property type="entry name" value="Alpha-helical ferredoxin"/>
    <property type="match status" value="1"/>
</dbReference>
<comment type="caution">
    <text evidence="9">The sequence shown here is derived from an EMBL/GenBank/DDBJ whole genome shotgun (WGS) entry which is preliminary data.</text>
</comment>
<dbReference type="GO" id="GO:0009055">
    <property type="term" value="F:electron transfer activity"/>
    <property type="evidence" value="ECO:0007669"/>
    <property type="project" value="InterPro"/>
</dbReference>
<evidence type="ECO:0000256" key="1">
    <source>
        <dbReference type="ARBA" id="ARBA00022448"/>
    </source>
</evidence>
<dbReference type="PANTHER" id="PTHR43034">
    <property type="entry name" value="ION-TRANSLOCATING OXIDOREDUCTASE COMPLEX SUBUNIT C"/>
    <property type="match status" value="1"/>
</dbReference>
<dbReference type="SUPFAM" id="SSF142019">
    <property type="entry name" value="Nqo1 FMN-binding domain-like"/>
    <property type="match status" value="1"/>
</dbReference>
<dbReference type="InterPro" id="IPR017896">
    <property type="entry name" value="4Fe4S_Fe-S-bd"/>
</dbReference>
<keyword evidence="5" id="KW-0249">Electron transport</keyword>
<dbReference type="InterPro" id="IPR019554">
    <property type="entry name" value="Soluble_ligand-bd"/>
</dbReference>
<dbReference type="AlphaFoldDB" id="E3ZPD6"/>
<proteinExistence type="predicted"/>
<keyword evidence="1" id="KW-0813">Transport</keyword>
<protein>
    <submittedName>
        <fullName evidence="9">PduS type ferredoxin, putative</fullName>
    </submittedName>
</protein>
<dbReference type="EMBL" id="ADXJ01000534">
    <property type="protein sequence ID" value="EFS00506.1"/>
    <property type="molecule type" value="Genomic_DNA"/>
</dbReference>
<evidence type="ECO:0000256" key="6">
    <source>
        <dbReference type="ARBA" id="ARBA00023004"/>
    </source>
</evidence>
<evidence type="ECO:0000256" key="3">
    <source>
        <dbReference type="ARBA" id="ARBA00022723"/>
    </source>
</evidence>
<dbReference type="Pfam" id="PF10531">
    <property type="entry name" value="SLBB"/>
    <property type="match status" value="1"/>
</dbReference>
<gene>
    <name evidence="9" type="ORF">NT03LS_1317</name>
</gene>
<evidence type="ECO:0000256" key="2">
    <source>
        <dbReference type="ARBA" id="ARBA00022485"/>
    </source>
</evidence>
<dbReference type="Proteomes" id="UP000004302">
    <property type="component" value="Chromosome"/>
</dbReference>